<sequence>MDALLDDEAAGSAYEQERLANMRANAELLSSMGLATPAKVPRRRIKRQSEEAGPSTPRRITRSARGGQTVPPSPAESIPSAQKAATRSPSPWFYCEAYPDEDYESIRQANIRANAELLLSLGLTGLDSGRKELLEERVAGRQEDADEVEQQQASDGSLPRVTPLARKMRETKARHQAERAELVPRRSARIAVVAVAAKSKAKDRQAKRRRVGATSSLAEEWVSQVETSISRSRMRHRAIYVDGLASMSPSTPHRKRRGSTAATTTSISSSATDCPSLSSSISLSSASPSSYPMTPSSSRGTPSRRGSATSSGHYSWTSPGSASSASAISSSPTRSSARQRRPPPYWPSYVVRVKKGAEAGTMRDSAVVIDDKDEDEDDEEVAALLSSCRLLQQLDELPPPSDSAADAAEMWVQMDLPEGTGDGSEWWREGRGEQSAWCGRRFLPRLAARA</sequence>
<feature type="region of interest" description="Disordered" evidence="1">
    <location>
        <begin position="30"/>
        <end position="90"/>
    </location>
</feature>
<feature type="region of interest" description="Disordered" evidence="1">
    <location>
        <begin position="245"/>
        <end position="346"/>
    </location>
</feature>
<keyword evidence="3" id="KW-1185">Reference proteome</keyword>
<name>A0A316UN66_9BASI</name>
<gene>
    <name evidence="2" type="ORF">BDZ90DRAFT_260963</name>
</gene>
<dbReference type="AlphaFoldDB" id="A0A316UN66"/>
<dbReference type="GeneID" id="37030145"/>
<proteinExistence type="predicted"/>
<feature type="compositionally biased region" description="Polar residues" evidence="1">
    <location>
        <begin position="79"/>
        <end position="89"/>
    </location>
</feature>
<reference evidence="2 3" key="1">
    <citation type="journal article" date="2018" name="Mol. Biol. Evol.">
        <title>Broad Genomic Sampling Reveals a Smut Pathogenic Ancestry of the Fungal Clade Ustilaginomycotina.</title>
        <authorList>
            <person name="Kijpornyongpan T."/>
            <person name="Mondo S.J."/>
            <person name="Barry K."/>
            <person name="Sandor L."/>
            <person name="Lee J."/>
            <person name="Lipzen A."/>
            <person name="Pangilinan J."/>
            <person name="LaButti K."/>
            <person name="Hainaut M."/>
            <person name="Henrissat B."/>
            <person name="Grigoriev I.V."/>
            <person name="Spatafora J.W."/>
            <person name="Aime M.C."/>
        </authorList>
    </citation>
    <scope>NUCLEOTIDE SEQUENCE [LARGE SCALE GENOMIC DNA]</scope>
    <source>
        <strain evidence="2 3">MCA 5214</strain>
    </source>
</reference>
<dbReference type="RefSeq" id="XP_025361312.1">
    <property type="nucleotide sequence ID" value="XM_025508322.1"/>
</dbReference>
<evidence type="ECO:0000313" key="2">
    <source>
        <dbReference type="EMBL" id="PWN26700.1"/>
    </source>
</evidence>
<evidence type="ECO:0000256" key="1">
    <source>
        <dbReference type="SAM" id="MobiDB-lite"/>
    </source>
</evidence>
<dbReference type="Proteomes" id="UP000245884">
    <property type="component" value="Unassembled WGS sequence"/>
</dbReference>
<evidence type="ECO:0000313" key="3">
    <source>
        <dbReference type="Proteomes" id="UP000245884"/>
    </source>
</evidence>
<feature type="compositionally biased region" description="Low complexity" evidence="1">
    <location>
        <begin position="259"/>
        <end position="336"/>
    </location>
</feature>
<accession>A0A316UN66</accession>
<dbReference type="EMBL" id="KZ819670">
    <property type="protein sequence ID" value="PWN26700.1"/>
    <property type="molecule type" value="Genomic_DNA"/>
</dbReference>
<organism evidence="2 3">
    <name type="scientific">Jaminaea rosea</name>
    <dbReference type="NCBI Taxonomy" id="1569628"/>
    <lineage>
        <taxon>Eukaryota</taxon>
        <taxon>Fungi</taxon>
        <taxon>Dikarya</taxon>
        <taxon>Basidiomycota</taxon>
        <taxon>Ustilaginomycotina</taxon>
        <taxon>Exobasidiomycetes</taxon>
        <taxon>Microstromatales</taxon>
        <taxon>Microstromatales incertae sedis</taxon>
        <taxon>Jaminaea</taxon>
    </lineage>
</organism>
<protein>
    <submittedName>
        <fullName evidence="2">Uncharacterized protein</fullName>
    </submittedName>
</protein>